<dbReference type="InterPro" id="IPR018253">
    <property type="entry name" value="DnaJ_domain_CS"/>
</dbReference>
<dbReference type="PROSITE" id="PS50076">
    <property type="entry name" value="DNAJ_2"/>
    <property type="match status" value="1"/>
</dbReference>
<dbReference type="InterPro" id="IPR001623">
    <property type="entry name" value="DnaJ_domain"/>
</dbReference>
<sequence length="164" mass="17596">MITAAAASLSPSSQFLVGASLRIADPKPTPKLPSRSRSRYFPLRISASAAHVPSSERPSSSSSLYDVLGIPLGATGADIKAAYRRLARTCHPDVAAVAASGESSAAEEFIRIHSAYSTLSDPAKRAEYDRTVLVRRRAAAGPTYSSFCGGYSSRRRTWETDQCW</sequence>
<dbReference type="Proteomes" id="UP001140949">
    <property type="component" value="Unassembled WGS sequence"/>
</dbReference>
<dbReference type="InterPro" id="IPR036869">
    <property type="entry name" value="J_dom_sf"/>
</dbReference>
<evidence type="ECO:0000259" key="1">
    <source>
        <dbReference type="PROSITE" id="PS50076"/>
    </source>
</evidence>
<protein>
    <submittedName>
        <fullName evidence="2">Chaperone protein dnaJ 11, chloroplastic</fullName>
    </submittedName>
</protein>
<reference evidence="2" key="2">
    <citation type="submission" date="2023-04" db="EMBL/GenBank/DDBJ databases">
        <authorList>
            <person name="Bruccoleri R.E."/>
            <person name="Oakeley E.J."/>
            <person name="Faust A.-M."/>
            <person name="Dessus-Babus S."/>
            <person name="Altorfer M."/>
            <person name="Burckhardt D."/>
            <person name="Oertli M."/>
            <person name="Naumann U."/>
            <person name="Petersen F."/>
            <person name="Wong J."/>
        </authorList>
    </citation>
    <scope>NUCLEOTIDE SEQUENCE</scope>
    <source>
        <strain evidence="2">GSM-AAB239-AS_SAM_17_03QT</strain>
        <tissue evidence="2">Leaf</tissue>
    </source>
</reference>
<dbReference type="SMART" id="SM00271">
    <property type="entry name" value="DnaJ"/>
    <property type="match status" value="1"/>
</dbReference>
<gene>
    <name evidence="2" type="ORF">M6B38_280850</name>
</gene>
<dbReference type="SUPFAM" id="SSF46565">
    <property type="entry name" value="Chaperone J-domain"/>
    <property type="match status" value="1"/>
</dbReference>
<dbReference type="AlphaFoldDB" id="A0AAX6HZI4"/>
<organism evidence="2 3">
    <name type="scientific">Iris pallida</name>
    <name type="common">Sweet iris</name>
    <dbReference type="NCBI Taxonomy" id="29817"/>
    <lineage>
        <taxon>Eukaryota</taxon>
        <taxon>Viridiplantae</taxon>
        <taxon>Streptophyta</taxon>
        <taxon>Embryophyta</taxon>
        <taxon>Tracheophyta</taxon>
        <taxon>Spermatophyta</taxon>
        <taxon>Magnoliopsida</taxon>
        <taxon>Liliopsida</taxon>
        <taxon>Asparagales</taxon>
        <taxon>Iridaceae</taxon>
        <taxon>Iridoideae</taxon>
        <taxon>Irideae</taxon>
        <taxon>Iris</taxon>
    </lineage>
</organism>
<dbReference type="InterPro" id="IPR052276">
    <property type="entry name" value="Diphthamide-biosynth_chaperone"/>
</dbReference>
<reference evidence="2" key="1">
    <citation type="journal article" date="2023" name="GigaByte">
        <title>Genome assembly of the bearded iris, Iris pallida Lam.</title>
        <authorList>
            <person name="Bruccoleri R.E."/>
            <person name="Oakeley E.J."/>
            <person name="Faust A.M.E."/>
            <person name="Altorfer M."/>
            <person name="Dessus-Babus S."/>
            <person name="Burckhardt D."/>
            <person name="Oertli M."/>
            <person name="Naumann U."/>
            <person name="Petersen F."/>
            <person name="Wong J."/>
        </authorList>
    </citation>
    <scope>NUCLEOTIDE SEQUENCE</scope>
    <source>
        <strain evidence="2">GSM-AAB239-AS_SAM_17_03QT</strain>
    </source>
</reference>
<dbReference type="EMBL" id="JANAVB010005598">
    <property type="protein sequence ID" value="KAJ6846439.1"/>
    <property type="molecule type" value="Genomic_DNA"/>
</dbReference>
<comment type="caution">
    <text evidence="2">The sequence shown here is derived from an EMBL/GenBank/DDBJ whole genome shotgun (WGS) entry which is preliminary data.</text>
</comment>
<evidence type="ECO:0000313" key="2">
    <source>
        <dbReference type="EMBL" id="KAJ6846439.1"/>
    </source>
</evidence>
<dbReference type="PANTHER" id="PTHR44240">
    <property type="entry name" value="DNAJ DOMAIN (PROKARYOTIC HEAT SHOCK PROTEIN)-RELATED"/>
    <property type="match status" value="1"/>
</dbReference>
<dbReference type="Pfam" id="PF00226">
    <property type="entry name" value="DnaJ"/>
    <property type="match status" value="1"/>
</dbReference>
<dbReference type="PRINTS" id="PR00625">
    <property type="entry name" value="JDOMAIN"/>
</dbReference>
<proteinExistence type="predicted"/>
<dbReference type="CDD" id="cd06257">
    <property type="entry name" value="DnaJ"/>
    <property type="match status" value="1"/>
</dbReference>
<name>A0AAX6HZI4_IRIPA</name>
<feature type="domain" description="J" evidence="1">
    <location>
        <begin position="63"/>
        <end position="132"/>
    </location>
</feature>
<evidence type="ECO:0000313" key="3">
    <source>
        <dbReference type="Proteomes" id="UP001140949"/>
    </source>
</evidence>
<dbReference type="PROSITE" id="PS00636">
    <property type="entry name" value="DNAJ_1"/>
    <property type="match status" value="1"/>
</dbReference>
<keyword evidence="3" id="KW-1185">Reference proteome</keyword>
<dbReference type="Gene3D" id="1.10.287.110">
    <property type="entry name" value="DnaJ domain"/>
    <property type="match status" value="1"/>
</dbReference>
<accession>A0AAX6HZI4</accession>
<dbReference type="PANTHER" id="PTHR44240:SF10">
    <property type="entry name" value="J DOMAIN-CONTAINING PROTEIN"/>
    <property type="match status" value="1"/>
</dbReference>
<dbReference type="GO" id="GO:0005783">
    <property type="term" value="C:endoplasmic reticulum"/>
    <property type="evidence" value="ECO:0007669"/>
    <property type="project" value="UniProtKB-ARBA"/>
</dbReference>